<dbReference type="EMBL" id="JACHBF010000018">
    <property type="protein sequence ID" value="MBB6494613.1"/>
    <property type="molecule type" value="Genomic_DNA"/>
</dbReference>
<dbReference type="Proteomes" id="UP000526625">
    <property type="component" value="Unassembled WGS sequence"/>
</dbReference>
<accession>A0ABR6R606</accession>
<keyword evidence="2" id="KW-1185">Reference proteome</keyword>
<evidence type="ECO:0000313" key="1">
    <source>
        <dbReference type="EMBL" id="MBB6494613.1"/>
    </source>
</evidence>
<evidence type="ECO:0008006" key="3">
    <source>
        <dbReference type="Google" id="ProtNLM"/>
    </source>
</evidence>
<gene>
    <name evidence="1" type="ORF">GGD45_005057</name>
</gene>
<comment type="caution">
    <text evidence="1">The sequence shown here is derived from an EMBL/GenBank/DDBJ whole genome shotgun (WGS) entry which is preliminary data.</text>
</comment>
<reference evidence="1 2" key="1">
    <citation type="submission" date="2020-08" db="EMBL/GenBank/DDBJ databases">
        <title>Genomic Encyclopedia of Type Strains, Phase IV (KMG-V): Genome sequencing to study the core and pangenomes of soil and plant-associated prokaryotes.</title>
        <authorList>
            <person name="Whitman W."/>
        </authorList>
    </citation>
    <scope>NUCLEOTIDE SEQUENCE [LARGE SCALE GENOMIC DNA]</scope>
    <source>
        <strain evidence="1 2">SEMIA 4059</strain>
    </source>
</reference>
<proteinExistence type="predicted"/>
<protein>
    <recommendedName>
        <fullName evidence="3">Transposase</fullName>
    </recommendedName>
</protein>
<organism evidence="1 2">
    <name type="scientific">Rhizobium tropici</name>
    <dbReference type="NCBI Taxonomy" id="398"/>
    <lineage>
        <taxon>Bacteria</taxon>
        <taxon>Pseudomonadati</taxon>
        <taxon>Pseudomonadota</taxon>
        <taxon>Alphaproteobacteria</taxon>
        <taxon>Hyphomicrobiales</taxon>
        <taxon>Rhizobiaceae</taxon>
        <taxon>Rhizobium/Agrobacterium group</taxon>
        <taxon>Rhizobium</taxon>
    </lineage>
</organism>
<name>A0ABR6R606_RHITR</name>
<sequence length="60" mass="6775">MVRRPTGPARTTRAGGYFRATSSFDKLRMRVEPAAYQWRKWRTPVKTIATLCSLAASITS</sequence>
<evidence type="ECO:0000313" key="2">
    <source>
        <dbReference type="Proteomes" id="UP000526625"/>
    </source>
</evidence>